<dbReference type="Pfam" id="PF03466">
    <property type="entry name" value="LysR_substrate"/>
    <property type="match status" value="1"/>
</dbReference>
<dbReference type="AlphaFoldDB" id="A0A386ZA21"/>
<name>A0A386ZA21_9NOCA</name>
<evidence type="ECO:0000259" key="6">
    <source>
        <dbReference type="Pfam" id="PF03466"/>
    </source>
</evidence>
<keyword evidence="5" id="KW-0804">Transcription</keyword>
<dbReference type="GO" id="GO:0003677">
    <property type="term" value="F:DNA binding"/>
    <property type="evidence" value="ECO:0007669"/>
    <property type="project" value="UniProtKB-KW"/>
</dbReference>
<evidence type="ECO:0000313" key="8">
    <source>
        <dbReference type="Proteomes" id="UP000267164"/>
    </source>
</evidence>
<sequence>MHDGRADVSVVRHPIDPLGLVVRPLYTEPRVAVLPADHRLAGKEAVALFDLAAEHLLQDPGQVPGWRAVATELRTGRPAVPVFLSVEEKLEHVAAGRGVIFLPLSVMTFYTRPDIAYVPVPDLAPNEVSLAWPADRQVPLAEEFALLAAQ</sequence>
<evidence type="ECO:0000256" key="5">
    <source>
        <dbReference type="ARBA" id="ARBA00023163"/>
    </source>
</evidence>
<keyword evidence="8" id="KW-1185">Reference proteome</keyword>
<dbReference type="OrthoDB" id="3176554at2"/>
<dbReference type="InterPro" id="IPR005119">
    <property type="entry name" value="LysR_subst-bd"/>
</dbReference>
<feature type="domain" description="LysR substrate-binding" evidence="6">
    <location>
        <begin position="2"/>
        <end position="145"/>
    </location>
</feature>
<dbReference type="PANTHER" id="PTHR30346:SF0">
    <property type="entry name" value="HCA OPERON TRANSCRIPTIONAL ACTIVATOR HCAR"/>
    <property type="match status" value="1"/>
</dbReference>
<evidence type="ECO:0000256" key="1">
    <source>
        <dbReference type="ARBA" id="ARBA00009437"/>
    </source>
</evidence>
<accession>A0A386ZA21</accession>
<dbReference type="GO" id="GO:0003700">
    <property type="term" value="F:DNA-binding transcription factor activity"/>
    <property type="evidence" value="ECO:0007669"/>
    <property type="project" value="TreeGrafter"/>
</dbReference>
<protein>
    <recommendedName>
        <fullName evidence="6">LysR substrate-binding domain-containing protein</fullName>
    </recommendedName>
</protein>
<dbReference type="GO" id="GO:0032993">
    <property type="term" value="C:protein-DNA complex"/>
    <property type="evidence" value="ECO:0007669"/>
    <property type="project" value="TreeGrafter"/>
</dbReference>
<dbReference type="PANTHER" id="PTHR30346">
    <property type="entry name" value="TRANSCRIPTIONAL DUAL REGULATOR HCAR-RELATED"/>
    <property type="match status" value="1"/>
</dbReference>
<keyword evidence="3" id="KW-0238">DNA-binding</keyword>
<dbReference type="Gene3D" id="3.40.190.10">
    <property type="entry name" value="Periplasmic binding protein-like II"/>
    <property type="match status" value="2"/>
</dbReference>
<comment type="similarity">
    <text evidence="1">Belongs to the LysR transcriptional regulatory family.</text>
</comment>
<organism evidence="7 8">
    <name type="scientific">Nocardia yunnanensis</name>
    <dbReference type="NCBI Taxonomy" id="2382165"/>
    <lineage>
        <taxon>Bacteria</taxon>
        <taxon>Bacillati</taxon>
        <taxon>Actinomycetota</taxon>
        <taxon>Actinomycetes</taxon>
        <taxon>Mycobacteriales</taxon>
        <taxon>Nocardiaceae</taxon>
        <taxon>Nocardia</taxon>
    </lineage>
</organism>
<dbReference type="SUPFAM" id="SSF53850">
    <property type="entry name" value="Periplasmic binding protein-like II"/>
    <property type="match status" value="1"/>
</dbReference>
<keyword evidence="2" id="KW-0805">Transcription regulation</keyword>
<evidence type="ECO:0000313" key="7">
    <source>
        <dbReference type="EMBL" id="AYF74480.1"/>
    </source>
</evidence>
<dbReference type="Proteomes" id="UP000267164">
    <property type="component" value="Chromosome"/>
</dbReference>
<evidence type="ECO:0000256" key="2">
    <source>
        <dbReference type="ARBA" id="ARBA00023015"/>
    </source>
</evidence>
<gene>
    <name evidence="7" type="ORF">D7D52_12100</name>
</gene>
<reference evidence="7 8" key="1">
    <citation type="submission" date="2018-09" db="EMBL/GenBank/DDBJ databases">
        <title>Nocardia yunnanensis sp. nov., an actinomycete isolated from a soil sample.</title>
        <authorList>
            <person name="Zhang J."/>
        </authorList>
    </citation>
    <scope>NUCLEOTIDE SEQUENCE [LARGE SCALE GENOMIC DNA]</scope>
    <source>
        <strain evidence="7 8">CFHS0054</strain>
    </source>
</reference>
<dbReference type="KEGG" id="nyu:D7D52_12100"/>
<proteinExistence type="inferred from homology"/>
<dbReference type="EMBL" id="CP032568">
    <property type="protein sequence ID" value="AYF74480.1"/>
    <property type="molecule type" value="Genomic_DNA"/>
</dbReference>
<keyword evidence="4" id="KW-0010">Activator</keyword>
<evidence type="ECO:0000256" key="3">
    <source>
        <dbReference type="ARBA" id="ARBA00023125"/>
    </source>
</evidence>
<evidence type="ECO:0000256" key="4">
    <source>
        <dbReference type="ARBA" id="ARBA00023159"/>
    </source>
</evidence>